<dbReference type="Gene3D" id="1.10.287.1060">
    <property type="entry name" value="ESAT-6-like"/>
    <property type="match status" value="1"/>
</dbReference>
<evidence type="ECO:0000313" key="1">
    <source>
        <dbReference type="EMBL" id="QNV39845.1"/>
    </source>
</evidence>
<dbReference type="KEGG" id="rama:IDM48_10930"/>
<sequence length="92" mass="9996">MPIKIDYAAMETEATNLQTAASDFETSLSNLLNRINNLTSPDGGFSTEVSSGAFGTNYQDFNTKAQQLIPSLQAFQQDLKNTIERFKAADGA</sequence>
<dbReference type="Proteomes" id="UP000516421">
    <property type="component" value="Chromosome"/>
</dbReference>
<dbReference type="EMBL" id="CP061538">
    <property type="protein sequence ID" value="QNV39845.1"/>
    <property type="molecule type" value="Genomic_DNA"/>
</dbReference>
<proteinExistence type="predicted"/>
<reference evidence="1 2" key="1">
    <citation type="submission" date="2020-09" db="EMBL/GenBank/DDBJ databases">
        <title>Investigation of environmental microbe.</title>
        <authorList>
            <person name="Ou Y."/>
            <person name="Kang Q."/>
        </authorList>
    </citation>
    <scope>NUCLEOTIDE SEQUENCE [LARGE SCALE GENOMIC DNA]</scope>
    <source>
        <strain evidence="1 2">KJZ-9</strain>
    </source>
</reference>
<dbReference type="AlphaFoldDB" id="A0A7H2BJJ9"/>
<dbReference type="InterPro" id="IPR036689">
    <property type="entry name" value="ESAT-6-like_sf"/>
</dbReference>
<evidence type="ECO:0000313" key="2">
    <source>
        <dbReference type="Proteomes" id="UP000516421"/>
    </source>
</evidence>
<gene>
    <name evidence="1" type="ORF">IDM48_10930</name>
</gene>
<dbReference type="Pfam" id="PF06013">
    <property type="entry name" value="WXG100"/>
    <property type="match status" value="1"/>
</dbReference>
<organism evidence="1 2">
    <name type="scientific">Rothia amarae</name>
    <dbReference type="NCBI Taxonomy" id="169480"/>
    <lineage>
        <taxon>Bacteria</taxon>
        <taxon>Bacillati</taxon>
        <taxon>Actinomycetota</taxon>
        <taxon>Actinomycetes</taxon>
        <taxon>Micrococcales</taxon>
        <taxon>Micrococcaceae</taxon>
        <taxon>Rothia</taxon>
    </lineage>
</organism>
<dbReference type="RefSeq" id="WP_143592410.1">
    <property type="nucleotide sequence ID" value="NZ_CP061538.1"/>
</dbReference>
<dbReference type="InterPro" id="IPR010310">
    <property type="entry name" value="T7SS_ESAT-6-like"/>
</dbReference>
<name>A0A7H2BJJ9_9MICC</name>
<dbReference type="SUPFAM" id="SSF140453">
    <property type="entry name" value="EsxAB dimer-like"/>
    <property type="match status" value="1"/>
</dbReference>
<accession>A0A7H2BJJ9</accession>
<protein>
    <submittedName>
        <fullName evidence="1">WXG100 family type VII secretion target</fullName>
    </submittedName>
</protein>
<keyword evidence="2" id="KW-1185">Reference proteome</keyword>